<dbReference type="PANTHER" id="PTHR45787:SF13">
    <property type="entry name" value="LD11652P"/>
    <property type="match status" value="1"/>
</dbReference>
<evidence type="ECO:0000313" key="8">
    <source>
        <dbReference type="EMBL" id="KAH0809832.1"/>
    </source>
</evidence>
<name>A0A8J6H8J8_TENMO</name>
<keyword evidence="1 5" id="KW-0479">Metal-binding</keyword>
<keyword evidence="9" id="KW-1185">Reference proteome</keyword>
<feature type="region of interest" description="Disordered" evidence="6">
    <location>
        <begin position="195"/>
        <end position="277"/>
    </location>
</feature>
<dbReference type="InterPro" id="IPR001781">
    <property type="entry name" value="Znf_LIM"/>
</dbReference>
<dbReference type="AlphaFoldDB" id="A0A8J6H8J8"/>
<dbReference type="SUPFAM" id="SSF57716">
    <property type="entry name" value="Glucocorticoid receptor-like (DNA-binding domain)"/>
    <property type="match status" value="3"/>
</dbReference>
<dbReference type="Gene3D" id="2.10.110.10">
    <property type="entry name" value="Cysteine Rich Protein"/>
    <property type="match status" value="2"/>
</dbReference>
<keyword evidence="3 5" id="KW-0862">Zinc</keyword>
<evidence type="ECO:0000256" key="2">
    <source>
        <dbReference type="ARBA" id="ARBA00022737"/>
    </source>
</evidence>
<comment type="caution">
    <text evidence="8">The sequence shown here is derived from an EMBL/GenBank/DDBJ whole genome shotgun (WGS) entry which is preliminary data.</text>
</comment>
<feature type="domain" description="LIM zinc-binding" evidence="7">
    <location>
        <begin position="737"/>
        <end position="809"/>
    </location>
</feature>
<evidence type="ECO:0000256" key="3">
    <source>
        <dbReference type="ARBA" id="ARBA00022833"/>
    </source>
</evidence>
<gene>
    <name evidence="8" type="ORF">GEV33_012959</name>
</gene>
<dbReference type="SMART" id="SM00132">
    <property type="entry name" value="LIM"/>
    <property type="match status" value="2"/>
</dbReference>
<protein>
    <recommendedName>
        <fullName evidence="7">LIM zinc-binding domain-containing protein</fullName>
    </recommendedName>
</protein>
<feature type="domain" description="LIM zinc-binding" evidence="7">
    <location>
        <begin position="283"/>
        <end position="345"/>
    </location>
</feature>
<dbReference type="InterPro" id="IPR050945">
    <property type="entry name" value="LMO_RBTN_TF"/>
</dbReference>
<reference evidence="8" key="1">
    <citation type="journal article" date="2020" name="J Insects Food Feed">
        <title>The yellow mealworm (Tenebrio molitor) genome: a resource for the emerging insects as food and feed industry.</title>
        <authorList>
            <person name="Eriksson T."/>
            <person name="Andere A."/>
            <person name="Kelstrup H."/>
            <person name="Emery V."/>
            <person name="Picard C."/>
        </authorList>
    </citation>
    <scope>NUCLEOTIDE SEQUENCE</scope>
    <source>
        <strain evidence="8">Stoneville</strain>
        <tissue evidence="8">Whole head</tissue>
    </source>
</reference>
<evidence type="ECO:0000256" key="1">
    <source>
        <dbReference type="ARBA" id="ARBA00022723"/>
    </source>
</evidence>
<keyword evidence="4 5" id="KW-0440">LIM domain</keyword>
<evidence type="ECO:0000256" key="5">
    <source>
        <dbReference type="PROSITE-ProRule" id="PRU00125"/>
    </source>
</evidence>
<dbReference type="PANTHER" id="PTHR45787">
    <property type="entry name" value="LD11652P"/>
    <property type="match status" value="1"/>
</dbReference>
<sequence length="829" mass="92162">MLATLLTDEPSPARWRKTQDILMSQLWNSSISFMKISFRLHDCGVRTETETCSGEERRLPTRKKTGWRSTVQATMHRTRGSGTGQPSVADASERGKYANISRSCSSSLICSFDARLVMKVTPETGYSHSPTAPQPHTPDWNSLNFFTKMHNIKDGLKHWELHLYRLASERALCAITGKLAASALAAMNPHYHPYGAPELTSPHPPSPDNNNYHGHPGPGGPQLRMHQSNGHGIGPLGHPSGPHEGHPHNHHQHPAFGGPQSDGPHHQHHNPSINNNNNNGTVKVCAGCGGKIVERYLLHALDRYWHNSCLKCSCCAAMLADIGTSCFTKGGMILCKQDYTRNLTDFLVIPEDELLGLVKIENFIIRLCELQENILIILESLCCRHMPVFYEEAVLGQAKTERKVEQLGVDEAARLKAISICRRHFRPTPRCDMAVSIRLSNRFSPRNHFHPPVLICCQIMFTSVIPARAHRARDSGVRLISAAPVWDARYCAPGLSAHVTGHNLLLFRRKLNLLSVVKRECAEALPALIAVKVARRPYCSRLVDWMHPGSRSLIVLRASNICNEIGRNPTSEKNRNREHRCRCRGRGSMPTVTVEAAKAPAITSTAAPPGASINRSVAAGTNYMPTFLLTPFAYIFQRSRHRSRHGQLDSYLYFPETIGCTPIPTPDRFKTESHRGQESARFPSVCDEYPDGMRLLVSQRKRLTLAWYSLIPRTSNAVMVPFSETDLLSTRLFGNSGACSSCGQMIPASEFVMRCGGPSPQQPGAPPHVFHLKCFVCSKCLAPLVQGDRYYMLSGSLVCEQDWHKLLKSSAATPTVRKGKVGRPRRSRD</sequence>
<accession>A0A8J6H8J8</accession>
<dbReference type="FunFam" id="2.10.110.10:FF:000015">
    <property type="entry name" value="LIM domain only 3"/>
    <property type="match status" value="1"/>
</dbReference>
<dbReference type="EMBL" id="JABDTM020027886">
    <property type="protein sequence ID" value="KAH0809832.1"/>
    <property type="molecule type" value="Genomic_DNA"/>
</dbReference>
<organism evidence="8 9">
    <name type="scientific">Tenebrio molitor</name>
    <name type="common">Yellow mealworm beetle</name>
    <dbReference type="NCBI Taxonomy" id="7067"/>
    <lineage>
        <taxon>Eukaryota</taxon>
        <taxon>Metazoa</taxon>
        <taxon>Ecdysozoa</taxon>
        <taxon>Arthropoda</taxon>
        <taxon>Hexapoda</taxon>
        <taxon>Insecta</taxon>
        <taxon>Pterygota</taxon>
        <taxon>Neoptera</taxon>
        <taxon>Endopterygota</taxon>
        <taxon>Coleoptera</taxon>
        <taxon>Polyphaga</taxon>
        <taxon>Cucujiformia</taxon>
        <taxon>Tenebrionidae</taxon>
        <taxon>Tenebrio</taxon>
    </lineage>
</organism>
<dbReference type="PROSITE" id="PS50023">
    <property type="entry name" value="LIM_DOMAIN_2"/>
    <property type="match status" value="2"/>
</dbReference>
<proteinExistence type="predicted"/>
<evidence type="ECO:0000259" key="7">
    <source>
        <dbReference type="PROSITE" id="PS50023"/>
    </source>
</evidence>
<evidence type="ECO:0000313" key="9">
    <source>
        <dbReference type="Proteomes" id="UP000719412"/>
    </source>
</evidence>
<evidence type="ECO:0000256" key="6">
    <source>
        <dbReference type="SAM" id="MobiDB-lite"/>
    </source>
</evidence>
<dbReference type="CDD" id="cd09386">
    <property type="entry name" value="LIM1_LMO4"/>
    <property type="match status" value="1"/>
</dbReference>
<dbReference type="GO" id="GO:0046872">
    <property type="term" value="F:metal ion binding"/>
    <property type="evidence" value="ECO:0007669"/>
    <property type="project" value="UniProtKB-KW"/>
</dbReference>
<reference evidence="8" key="2">
    <citation type="submission" date="2021-08" db="EMBL/GenBank/DDBJ databases">
        <authorList>
            <person name="Eriksson T."/>
        </authorList>
    </citation>
    <scope>NUCLEOTIDE SEQUENCE</scope>
    <source>
        <strain evidence="8">Stoneville</strain>
        <tissue evidence="8">Whole head</tissue>
    </source>
</reference>
<evidence type="ECO:0000256" key="4">
    <source>
        <dbReference type="ARBA" id="ARBA00023038"/>
    </source>
</evidence>
<keyword evidence="2" id="KW-0677">Repeat</keyword>
<dbReference type="Proteomes" id="UP000719412">
    <property type="component" value="Unassembled WGS sequence"/>
</dbReference>
<dbReference type="Pfam" id="PF00412">
    <property type="entry name" value="LIM"/>
    <property type="match status" value="2"/>
</dbReference>
<dbReference type="PROSITE" id="PS00478">
    <property type="entry name" value="LIM_DOMAIN_1"/>
    <property type="match status" value="1"/>
</dbReference>